<feature type="chain" id="PRO_5047508626" evidence="2">
    <location>
        <begin position="26"/>
        <end position="88"/>
    </location>
</feature>
<accession>A0ABY4SBF5</accession>
<gene>
    <name evidence="3" type="ORF">MW290_27945</name>
</gene>
<proteinExistence type="predicted"/>
<evidence type="ECO:0000313" key="3">
    <source>
        <dbReference type="EMBL" id="URI09401.1"/>
    </source>
</evidence>
<sequence length="88" mass="9076">MKTRPFAATAGLVAVVLLNAVAVHAADTGPRRQSGDRAADRSNTALAVSSIPDAVLLAAAIAARKDSDPELNGSIRDFRPAPASAERR</sequence>
<feature type="signal peptide" evidence="2">
    <location>
        <begin position="1"/>
        <end position="25"/>
    </location>
</feature>
<reference evidence="3" key="1">
    <citation type="submission" date="2022-05" db="EMBL/GenBank/DDBJ databases">
        <title>An RpoN-dependent PEP-CTERM gene is involved in floc formation of an Aquincola tertiaricarbonis strain.</title>
        <authorList>
            <person name="Qiu D."/>
            <person name="Xia M."/>
        </authorList>
    </citation>
    <scope>NUCLEOTIDE SEQUENCE</scope>
    <source>
        <strain evidence="3">RN12</strain>
    </source>
</reference>
<dbReference type="Proteomes" id="UP001056201">
    <property type="component" value="Chromosome 2"/>
</dbReference>
<organism evidence="3 4">
    <name type="scientific">Aquincola tertiaricarbonis</name>
    <dbReference type="NCBI Taxonomy" id="391953"/>
    <lineage>
        <taxon>Bacteria</taxon>
        <taxon>Pseudomonadati</taxon>
        <taxon>Pseudomonadota</taxon>
        <taxon>Betaproteobacteria</taxon>
        <taxon>Burkholderiales</taxon>
        <taxon>Sphaerotilaceae</taxon>
        <taxon>Aquincola</taxon>
    </lineage>
</organism>
<dbReference type="EMBL" id="CP097636">
    <property type="protein sequence ID" value="URI09401.1"/>
    <property type="molecule type" value="Genomic_DNA"/>
</dbReference>
<keyword evidence="2" id="KW-0732">Signal</keyword>
<name>A0ABY4SBF5_AQUTE</name>
<protein>
    <submittedName>
        <fullName evidence="3">Uncharacterized protein</fullName>
    </submittedName>
</protein>
<evidence type="ECO:0000313" key="4">
    <source>
        <dbReference type="Proteomes" id="UP001056201"/>
    </source>
</evidence>
<evidence type="ECO:0000256" key="1">
    <source>
        <dbReference type="SAM" id="MobiDB-lite"/>
    </source>
</evidence>
<evidence type="ECO:0000256" key="2">
    <source>
        <dbReference type="SAM" id="SignalP"/>
    </source>
</evidence>
<keyword evidence="4" id="KW-1185">Reference proteome</keyword>
<feature type="region of interest" description="Disordered" evidence="1">
    <location>
        <begin position="68"/>
        <end position="88"/>
    </location>
</feature>